<gene>
    <name evidence="2" type="ordered locus">Fnod_1071</name>
</gene>
<evidence type="ECO:0000256" key="1">
    <source>
        <dbReference type="SAM" id="Phobius"/>
    </source>
</evidence>
<keyword evidence="1" id="KW-0812">Transmembrane</keyword>
<dbReference type="STRING" id="381764.Fnod_1071"/>
<dbReference type="RefSeq" id="WP_011994233.1">
    <property type="nucleotide sequence ID" value="NC_009718.1"/>
</dbReference>
<dbReference type="AlphaFoldDB" id="A7HLY6"/>
<reference evidence="2 3" key="1">
    <citation type="submission" date="2007-07" db="EMBL/GenBank/DDBJ databases">
        <title>Complete sequence of Fervidobacterium nodosum Rt17-B1.</title>
        <authorList>
            <consortium name="US DOE Joint Genome Institute"/>
            <person name="Copeland A."/>
            <person name="Lucas S."/>
            <person name="Lapidus A."/>
            <person name="Barry K."/>
            <person name="Glavina del Rio T."/>
            <person name="Dalin E."/>
            <person name="Tice H."/>
            <person name="Pitluck S."/>
            <person name="Saunders E."/>
            <person name="Brettin T."/>
            <person name="Bruce D."/>
            <person name="Detter J.C."/>
            <person name="Han C."/>
            <person name="Schmutz J."/>
            <person name="Larimer F."/>
            <person name="Land M."/>
            <person name="Hauser L."/>
            <person name="Kyrpides N."/>
            <person name="Mikhailova N."/>
            <person name="Nelson K."/>
            <person name="Gogarten J.P."/>
            <person name="Noll K."/>
            <person name="Richardson P."/>
        </authorList>
    </citation>
    <scope>NUCLEOTIDE SEQUENCE [LARGE SCALE GENOMIC DNA]</scope>
    <source>
        <strain evidence="3">ATCC 35602 / DSM 5306 / Rt17-B1</strain>
    </source>
</reference>
<keyword evidence="3" id="KW-1185">Reference proteome</keyword>
<name>A7HLY6_FERNB</name>
<dbReference type="EMBL" id="CP000771">
    <property type="protein sequence ID" value="ABS60919.1"/>
    <property type="molecule type" value="Genomic_DNA"/>
</dbReference>
<dbReference type="KEGG" id="fno:Fnod_1071"/>
<sequence length="188" mass="21136">MDLTLTGLIASLIVFVIIFGMLGLIFNATLNVLNQQKEYAEFYADVQNLTNTIDMFLSQSVWKTEELEATNNYLILPFFVPQQSSLSAVIEKKKLKIENGKLIFSDYNDSNGKIIMNIPNTIGSARFAKGIINSKKFIIMMVQPKNAKLQEALKKQFQTPLKQILEDPNQYLSGSYPIFLLSALTEAG</sequence>
<evidence type="ECO:0000313" key="2">
    <source>
        <dbReference type="EMBL" id="ABS60919.1"/>
    </source>
</evidence>
<protein>
    <submittedName>
        <fullName evidence="2">Uncharacterized protein</fullName>
    </submittedName>
</protein>
<dbReference type="OrthoDB" id="45381at2"/>
<keyword evidence="1" id="KW-1133">Transmembrane helix</keyword>
<dbReference type="HOGENOM" id="CLU_1439136_0_0_0"/>
<proteinExistence type="predicted"/>
<feature type="transmembrane region" description="Helical" evidence="1">
    <location>
        <begin position="6"/>
        <end position="30"/>
    </location>
</feature>
<reference evidence="2 3" key="2">
    <citation type="journal article" date="2009" name="Proc. Natl. Acad. Sci. U.S.A.">
        <title>On the chimeric nature, thermophilic origin, and phylogenetic placement of the Thermotogales.</title>
        <authorList>
            <person name="Zhaxybayeva O."/>
            <person name="Swithers K.S."/>
            <person name="Lapierre P."/>
            <person name="Fournier G.P."/>
            <person name="Bickhart D.M."/>
            <person name="DeBoy R.T."/>
            <person name="Nelson K.E."/>
            <person name="Nesbo C.L."/>
            <person name="Doolittle W.F."/>
            <person name="Gogarten J.P."/>
            <person name="Noll K.M."/>
        </authorList>
    </citation>
    <scope>NUCLEOTIDE SEQUENCE [LARGE SCALE GENOMIC DNA]</scope>
    <source>
        <strain evidence="3">ATCC 35602 / DSM 5306 / Rt17-B1</strain>
    </source>
</reference>
<dbReference type="Proteomes" id="UP000002415">
    <property type="component" value="Chromosome"/>
</dbReference>
<keyword evidence="1" id="KW-0472">Membrane</keyword>
<evidence type="ECO:0000313" key="3">
    <source>
        <dbReference type="Proteomes" id="UP000002415"/>
    </source>
</evidence>
<organism evidence="2 3">
    <name type="scientific">Fervidobacterium nodosum (strain ATCC 35602 / DSM 5306 / Rt17-B1)</name>
    <dbReference type="NCBI Taxonomy" id="381764"/>
    <lineage>
        <taxon>Bacteria</taxon>
        <taxon>Thermotogati</taxon>
        <taxon>Thermotogota</taxon>
        <taxon>Thermotogae</taxon>
        <taxon>Thermotogales</taxon>
        <taxon>Fervidobacteriaceae</taxon>
        <taxon>Fervidobacterium</taxon>
    </lineage>
</organism>
<accession>A7HLY6</accession>